<evidence type="ECO:0000256" key="18">
    <source>
        <dbReference type="ARBA" id="ARBA00047899"/>
    </source>
</evidence>
<dbReference type="GO" id="GO:0004674">
    <property type="term" value="F:protein serine/threonine kinase activity"/>
    <property type="evidence" value="ECO:0007669"/>
    <property type="project" value="UniProtKB-KW"/>
</dbReference>
<keyword evidence="10" id="KW-0677">Repeat</keyword>
<dbReference type="PROSITE" id="PS00108">
    <property type="entry name" value="PROTEIN_KINASE_ST"/>
    <property type="match status" value="1"/>
</dbReference>
<dbReference type="SUPFAM" id="SSF52058">
    <property type="entry name" value="L domain-like"/>
    <property type="match status" value="1"/>
</dbReference>
<comment type="catalytic activity">
    <reaction evidence="19">
        <text>L-seryl-[protein] + ATP = O-phospho-L-seryl-[protein] + ADP + H(+)</text>
        <dbReference type="Rhea" id="RHEA:17989"/>
        <dbReference type="Rhea" id="RHEA-COMP:9863"/>
        <dbReference type="Rhea" id="RHEA-COMP:11604"/>
        <dbReference type="ChEBI" id="CHEBI:15378"/>
        <dbReference type="ChEBI" id="CHEBI:29999"/>
        <dbReference type="ChEBI" id="CHEBI:30616"/>
        <dbReference type="ChEBI" id="CHEBI:83421"/>
        <dbReference type="ChEBI" id="CHEBI:456216"/>
        <dbReference type="EC" id="2.7.11.1"/>
    </reaction>
</comment>
<reference evidence="21" key="2">
    <citation type="submission" date="2021-12" db="EMBL/GenBank/DDBJ databases">
        <title>Resequencing data analysis of finger millet.</title>
        <authorList>
            <person name="Hatakeyama M."/>
            <person name="Aluri S."/>
            <person name="Balachadran M.T."/>
            <person name="Sivarajan S.R."/>
            <person name="Poveda L."/>
            <person name="Shimizu-Inatsugi R."/>
            <person name="Schlapbach R."/>
            <person name="Sreeman S.M."/>
            <person name="Shimizu K.K."/>
        </authorList>
    </citation>
    <scope>NUCLEOTIDE SEQUENCE</scope>
</reference>
<evidence type="ECO:0000256" key="11">
    <source>
        <dbReference type="ARBA" id="ARBA00022741"/>
    </source>
</evidence>
<accession>A0AAV5D6X6</accession>
<keyword evidence="16" id="KW-0675">Receptor</keyword>
<keyword evidence="6" id="KW-0433">Leucine-rich repeat</keyword>
<dbReference type="InterPro" id="IPR032675">
    <property type="entry name" value="LRR_dom_sf"/>
</dbReference>
<reference evidence="21" key="1">
    <citation type="journal article" date="2018" name="DNA Res.">
        <title>Multiple hybrid de novo genome assembly of finger millet, an orphan allotetraploid crop.</title>
        <authorList>
            <person name="Hatakeyama M."/>
            <person name="Aluri S."/>
            <person name="Balachadran M.T."/>
            <person name="Sivarajan S.R."/>
            <person name="Patrignani A."/>
            <person name="Gruter S."/>
            <person name="Poveda L."/>
            <person name="Shimizu-Inatsugi R."/>
            <person name="Baeten J."/>
            <person name="Francoijs K.J."/>
            <person name="Nataraja K.N."/>
            <person name="Reddy Y.A.N."/>
            <person name="Phadnis S."/>
            <person name="Ravikumar R.L."/>
            <person name="Schlapbach R."/>
            <person name="Sreeman S.M."/>
            <person name="Shimizu K.K."/>
        </authorList>
    </citation>
    <scope>NUCLEOTIDE SEQUENCE</scope>
</reference>
<evidence type="ECO:0000256" key="6">
    <source>
        <dbReference type="ARBA" id="ARBA00022614"/>
    </source>
</evidence>
<keyword evidence="11" id="KW-0547">Nucleotide-binding</keyword>
<dbReference type="InterPro" id="IPR051809">
    <property type="entry name" value="Plant_receptor-like_S/T_kinase"/>
</dbReference>
<keyword evidence="13" id="KW-0067">ATP-binding</keyword>
<dbReference type="InterPro" id="IPR000719">
    <property type="entry name" value="Prot_kinase_dom"/>
</dbReference>
<dbReference type="InterPro" id="IPR011009">
    <property type="entry name" value="Kinase-like_dom_sf"/>
</dbReference>
<proteinExistence type="predicted"/>
<evidence type="ECO:0000256" key="16">
    <source>
        <dbReference type="ARBA" id="ARBA00023170"/>
    </source>
</evidence>
<organism evidence="21 22">
    <name type="scientific">Eleusine coracana subsp. coracana</name>
    <dbReference type="NCBI Taxonomy" id="191504"/>
    <lineage>
        <taxon>Eukaryota</taxon>
        <taxon>Viridiplantae</taxon>
        <taxon>Streptophyta</taxon>
        <taxon>Embryophyta</taxon>
        <taxon>Tracheophyta</taxon>
        <taxon>Spermatophyta</taxon>
        <taxon>Magnoliopsida</taxon>
        <taxon>Liliopsida</taxon>
        <taxon>Poales</taxon>
        <taxon>Poaceae</taxon>
        <taxon>PACMAD clade</taxon>
        <taxon>Chloridoideae</taxon>
        <taxon>Cynodonteae</taxon>
        <taxon>Eleusininae</taxon>
        <taxon>Eleusine</taxon>
    </lineage>
</organism>
<dbReference type="EC" id="2.7.11.1" evidence="2"/>
<keyword evidence="5" id="KW-0597">Phosphoprotein</keyword>
<evidence type="ECO:0000256" key="1">
    <source>
        <dbReference type="ARBA" id="ARBA00004162"/>
    </source>
</evidence>
<keyword evidence="4" id="KW-0723">Serine/threonine-protein kinase</keyword>
<keyword evidence="9" id="KW-0732">Signal</keyword>
<evidence type="ECO:0000256" key="12">
    <source>
        <dbReference type="ARBA" id="ARBA00022777"/>
    </source>
</evidence>
<evidence type="ECO:0000256" key="7">
    <source>
        <dbReference type="ARBA" id="ARBA00022679"/>
    </source>
</evidence>
<dbReference type="InterPro" id="IPR008271">
    <property type="entry name" value="Ser/Thr_kinase_AS"/>
</dbReference>
<evidence type="ECO:0000256" key="10">
    <source>
        <dbReference type="ARBA" id="ARBA00022737"/>
    </source>
</evidence>
<keyword evidence="17" id="KW-0325">Glycoprotein</keyword>
<dbReference type="PROSITE" id="PS50011">
    <property type="entry name" value="PROTEIN_KINASE_DOM"/>
    <property type="match status" value="1"/>
</dbReference>
<dbReference type="Gene3D" id="3.80.10.10">
    <property type="entry name" value="Ribonuclease Inhibitor"/>
    <property type="match status" value="1"/>
</dbReference>
<keyword evidence="8" id="KW-0812">Transmembrane</keyword>
<dbReference type="AlphaFoldDB" id="A0AAV5D6X6"/>
<evidence type="ECO:0000256" key="9">
    <source>
        <dbReference type="ARBA" id="ARBA00022729"/>
    </source>
</evidence>
<evidence type="ECO:0000256" key="8">
    <source>
        <dbReference type="ARBA" id="ARBA00022692"/>
    </source>
</evidence>
<dbReference type="Gene3D" id="1.10.510.10">
    <property type="entry name" value="Transferase(Phosphotransferase) domain 1"/>
    <property type="match status" value="1"/>
</dbReference>
<evidence type="ECO:0000313" key="21">
    <source>
        <dbReference type="EMBL" id="GJN05800.1"/>
    </source>
</evidence>
<keyword evidence="14" id="KW-1133">Transmembrane helix</keyword>
<name>A0AAV5D6X6_ELECO</name>
<dbReference type="SUPFAM" id="SSF56112">
    <property type="entry name" value="Protein kinase-like (PK-like)"/>
    <property type="match status" value="1"/>
</dbReference>
<dbReference type="PANTHER" id="PTHR27008:SF596">
    <property type="entry name" value="OS02G0215500 PROTEIN"/>
    <property type="match status" value="1"/>
</dbReference>
<dbReference type="GO" id="GO:0005524">
    <property type="term" value="F:ATP binding"/>
    <property type="evidence" value="ECO:0007669"/>
    <property type="project" value="UniProtKB-KW"/>
</dbReference>
<evidence type="ECO:0000256" key="2">
    <source>
        <dbReference type="ARBA" id="ARBA00012513"/>
    </source>
</evidence>
<dbReference type="FunFam" id="1.10.510.10:FF:000358">
    <property type="entry name" value="Putative leucine-rich repeat receptor-like serine/threonine-protein kinase"/>
    <property type="match status" value="1"/>
</dbReference>
<dbReference type="Pfam" id="PF00069">
    <property type="entry name" value="Pkinase"/>
    <property type="match status" value="1"/>
</dbReference>
<evidence type="ECO:0000256" key="15">
    <source>
        <dbReference type="ARBA" id="ARBA00023136"/>
    </source>
</evidence>
<keyword evidence="12" id="KW-0418">Kinase</keyword>
<sequence>MNNNFTGPIPESLGNLSSLIAMSLGNLNTLQFINLEHNSLSEEIPRSLYNLSSLIFFAVGGNNLRDHIPVDIGDKFPGIGTFSVEGNQFSGGYNDITGSIPLDIGNLVGLDLLEMEHTFVSGAIPDSICSFEAECEALSRARHRCLIKIITCCSSIDPQGQEFKALVFEIMPNGSLDDWLHPKSDSGVSSNTLNLSQRLDIAVDIVDALDYLHNHCDPQIIHCDLKPSNILLAEDMSAPVADFGISKVLSENAINAENNSNSTIGIRGSIGYVAPEYGEGSSVSTLGDVYSLGILLLEMFTGRSPIDDMFRGTLDLHKFSEYALPDRISEIVDSTVCLQAENYDSITRSKTDNCLVSVIALGISCSKKNPRERTLIQNAAAEMHAIRDAYLIVARSVAVE</sequence>
<evidence type="ECO:0000256" key="4">
    <source>
        <dbReference type="ARBA" id="ARBA00022527"/>
    </source>
</evidence>
<keyword evidence="22" id="KW-1185">Reference proteome</keyword>
<dbReference type="EMBL" id="BQKI01000012">
    <property type="protein sequence ID" value="GJN05800.1"/>
    <property type="molecule type" value="Genomic_DNA"/>
</dbReference>
<evidence type="ECO:0000313" key="22">
    <source>
        <dbReference type="Proteomes" id="UP001054889"/>
    </source>
</evidence>
<keyword evidence="15" id="KW-0472">Membrane</keyword>
<evidence type="ECO:0000256" key="17">
    <source>
        <dbReference type="ARBA" id="ARBA00023180"/>
    </source>
</evidence>
<evidence type="ECO:0000259" key="20">
    <source>
        <dbReference type="PROSITE" id="PS50011"/>
    </source>
</evidence>
<evidence type="ECO:0000256" key="5">
    <source>
        <dbReference type="ARBA" id="ARBA00022553"/>
    </source>
</evidence>
<dbReference type="GO" id="GO:0005886">
    <property type="term" value="C:plasma membrane"/>
    <property type="evidence" value="ECO:0007669"/>
    <property type="project" value="UniProtKB-SubCell"/>
</dbReference>
<evidence type="ECO:0000256" key="13">
    <source>
        <dbReference type="ARBA" id="ARBA00022840"/>
    </source>
</evidence>
<protein>
    <recommendedName>
        <fullName evidence="2">non-specific serine/threonine protein kinase</fullName>
        <ecNumber evidence="2">2.7.11.1</ecNumber>
    </recommendedName>
</protein>
<dbReference type="PANTHER" id="PTHR27008">
    <property type="entry name" value="OS04G0122200 PROTEIN"/>
    <property type="match status" value="1"/>
</dbReference>
<gene>
    <name evidence="21" type="primary">ga23465</name>
    <name evidence="21" type="ORF">PR202_ga23465</name>
</gene>
<evidence type="ECO:0000256" key="14">
    <source>
        <dbReference type="ARBA" id="ARBA00022989"/>
    </source>
</evidence>
<comment type="subcellular location">
    <subcellularLocation>
        <location evidence="1">Cell membrane</location>
        <topology evidence="1">Single-pass membrane protein</topology>
    </subcellularLocation>
</comment>
<dbReference type="SMART" id="SM00220">
    <property type="entry name" value="S_TKc"/>
    <property type="match status" value="1"/>
</dbReference>
<comment type="catalytic activity">
    <reaction evidence="18">
        <text>L-threonyl-[protein] + ATP = O-phospho-L-threonyl-[protein] + ADP + H(+)</text>
        <dbReference type="Rhea" id="RHEA:46608"/>
        <dbReference type="Rhea" id="RHEA-COMP:11060"/>
        <dbReference type="Rhea" id="RHEA-COMP:11605"/>
        <dbReference type="ChEBI" id="CHEBI:15378"/>
        <dbReference type="ChEBI" id="CHEBI:30013"/>
        <dbReference type="ChEBI" id="CHEBI:30616"/>
        <dbReference type="ChEBI" id="CHEBI:61977"/>
        <dbReference type="ChEBI" id="CHEBI:456216"/>
        <dbReference type="EC" id="2.7.11.1"/>
    </reaction>
</comment>
<evidence type="ECO:0000256" key="3">
    <source>
        <dbReference type="ARBA" id="ARBA00022475"/>
    </source>
</evidence>
<comment type="caution">
    <text evidence="21">The sequence shown here is derived from an EMBL/GenBank/DDBJ whole genome shotgun (WGS) entry which is preliminary data.</text>
</comment>
<keyword evidence="7" id="KW-0808">Transferase</keyword>
<dbReference type="Pfam" id="PF00560">
    <property type="entry name" value="LRR_1"/>
    <property type="match status" value="1"/>
</dbReference>
<evidence type="ECO:0000256" key="19">
    <source>
        <dbReference type="ARBA" id="ARBA00048679"/>
    </source>
</evidence>
<dbReference type="InterPro" id="IPR001611">
    <property type="entry name" value="Leu-rich_rpt"/>
</dbReference>
<dbReference type="Proteomes" id="UP001054889">
    <property type="component" value="Unassembled WGS sequence"/>
</dbReference>
<feature type="domain" description="Protein kinase" evidence="20">
    <location>
        <begin position="82"/>
        <end position="391"/>
    </location>
</feature>
<keyword evidence="3" id="KW-1003">Cell membrane</keyword>